<name>A0ABU1Z2V8_9MICC</name>
<accession>A0ABU1Z2V8</accession>
<feature type="region of interest" description="Disordered" evidence="1">
    <location>
        <begin position="1"/>
        <end position="36"/>
    </location>
</feature>
<protein>
    <submittedName>
        <fullName evidence="2">Uncharacterized protein</fullName>
    </submittedName>
</protein>
<proteinExistence type="predicted"/>
<dbReference type="Proteomes" id="UP001180715">
    <property type="component" value="Unassembled WGS sequence"/>
</dbReference>
<keyword evidence="3" id="KW-1185">Reference proteome</keyword>
<comment type="caution">
    <text evidence="2">The sequence shown here is derived from an EMBL/GenBank/DDBJ whole genome shotgun (WGS) entry which is preliminary data.</text>
</comment>
<sequence length="36" mass="3726">MPMNPTRHAAAAKPVKPGTHSSAAGFTGHERRVDAA</sequence>
<reference evidence="2" key="1">
    <citation type="submission" date="2023-07" db="EMBL/GenBank/DDBJ databases">
        <title>Sequencing the genomes of 1000 actinobacteria strains.</title>
        <authorList>
            <person name="Klenk H.-P."/>
        </authorList>
    </citation>
    <scope>NUCLEOTIDE SEQUENCE</scope>
    <source>
        <strain evidence="2">DSM 13068</strain>
    </source>
</reference>
<gene>
    <name evidence="2" type="ORF">J2S67_001613</name>
</gene>
<evidence type="ECO:0000313" key="2">
    <source>
        <dbReference type="EMBL" id="MDR7294345.1"/>
    </source>
</evidence>
<evidence type="ECO:0000313" key="3">
    <source>
        <dbReference type="Proteomes" id="UP001180715"/>
    </source>
</evidence>
<evidence type="ECO:0000256" key="1">
    <source>
        <dbReference type="SAM" id="MobiDB-lite"/>
    </source>
</evidence>
<organism evidence="2 3">
    <name type="scientific">Pseudoglutamicibacter albus</name>
    <dbReference type="NCBI Taxonomy" id="98671"/>
    <lineage>
        <taxon>Bacteria</taxon>
        <taxon>Bacillati</taxon>
        <taxon>Actinomycetota</taxon>
        <taxon>Actinomycetes</taxon>
        <taxon>Micrococcales</taxon>
        <taxon>Micrococcaceae</taxon>
        <taxon>Pseudoglutamicibacter</taxon>
    </lineage>
</organism>
<dbReference type="EMBL" id="JAVDXX010000001">
    <property type="protein sequence ID" value="MDR7294345.1"/>
    <property type="molecule type" value="Genomic_DNA"/>
</dbReference>